<accession>A0A1V6Q3W0</accession>
<evidence type="ECO:0000313" key="2">
    <source>
        <dbReference type="Proteomes" id="UP000191672"/>
    </source>
</evidence>
<keyword evidence="2" id="KW-1185">Reference proteome</keyword>
<proteinExistence type="predicted"/>
<protein>
    <submittedName>
        <fullName evidence="1">Uncharacterized protein</fullName>
    </submittedName>
</protein>
<dbReference type="AlphaFoldDB" id="A0A1V6Q3W0"/>
<dbReference type="Proteomes" id="UP000191672">
    <property type="component" value="Unassembled WGS sequence"/>
</dbReference>
<dbReference type="EMBL" id="MDYN01000015">
    <property type="protein sequence ID" value="OQD83707.1"/>
    <property type="molecule type" value="Genomic_DNA"/>
</dbReference>
<organism evidence="1 2">
    <name type="scientific">Penicillium antarcticum</name>
    <dbReference type="NCBI Taxonomy" id="416450"/>
    <lineage>
        <taxon>Eukaryota</taxon>
        <taxon>Fungi</taxon>
        <taxon>Dikarya</taxon>
        <taxon>Ascomycota</taxon>
        <taxon>Pezizomycotina</taxon>
        <taxon>Eurotiomycetes</taxon>
        <taxon>Eurotiomycetidae</taxon>
        <taxon>Eurotiales</taxon>
        <taxon>Aspergillaceae</taxon>
        <taxon>Penicillium</taxon>
    </lineage>
</organism>
<evidence type="ECO:0000313" key="1">
    <source>
        <dbReference type="EMBL" id="OQD83707.1"/>
    </source>
</evidence>
<sequence>MCIWFNGFISLSVVLYRLLMRRRIWGVRIRRLGNLRILVLVNTARAEGQECKASENYHRKCLSFNARFEESLEKAALNNIQQYTDADLDACKTFLQIYWTWQAQQQNCVYRWRFYRDLALGGPCFSPFL</sequence>
<reference evidence="2" key="1">
    <citation type="journal article" date="2017" name="Nat. Microbiol.">
        <title>Global analysis of biosynthetic gene clusters reveals vast potential of secondary metabolite production in Penicillium species.</title>
        <authorList>
            <person name="Nielsen J.C."/>
            <person name="Grijseels S."/>
            <person name="Prigent S."/>
            <person name="Ji B."/>
            <person name="Dainat J."/>
            <person name="Nielsen K.F."/>
            <person name="Frisvad J.C."/>
            <person name="Workman M."/>
            <person name="Nielsen J."/>
        </authorList>
    </citation>
    <scope>NUCLEOTIDE SEQUENCE [LARGE SCALE GENOMIC DNA]</scope>
    <source>
        <strain evidence="2">IBT 31811</strain>
    </source>
</reference>
<name>A0A1V6Q3W0_9EURO</name>
<comment type="caution">
    <text evidence="1">The sequence shown here is derived from an EMBL/GenBank/DDBJ whole genome shotgun (WGS) entry which is preliminary data.</text>
</comment>
<gene>
    <name evidence="1" type="ORF">PENANT_c015G00210</name>
</gene>
<dbReference type="STRING" id="416450.A0A1V6Q3W0"/>